<reference evidence="1 2" key="1">
    <citation type="submission" date="2016-10" db="EMBL/GenBank/DDBJ databases">
        <authorList>
            <person name="de Groot N.N."/>
        </authorList>
    </citation>
    <scope>NUCLEOTIDE SEQUENCE [LARGE SCALE GENOMIC DNA]</scope>
    <source>
        <strain evidence="1 2">CGMCC 1.8925</strain>
    </source>
</reference>
<dbReference type="STRING" id="336292.SAMN05660710_02415"/>
<gene>
    <name evidence="1" type="ORF">SAMN05660710_02415</name>
</gene>
<name>A0A1G5HZM7_9RHOB</name>
<dbReference type="OrthoDB" id="1123495at2"/>
<organism evidence="1 2">
    <name type="scientific">Paracoccus tibetensis</name>
    <dbReference type="NCBI Taxonomy" id="336292"/>
    <lineage>
        <taxon>Bacteria</taxon>
        <taxon>Pseudomonadati</taxon>
        <taxon>Pseudomonadota</taxon>
        <taxon>Alphaproteobacteria</taxon>
        <taxon>Rhodobacterales</taxon>
        <taxon>Paracoccaceae</taxon>
        <taxon>Paracoccus</taxon>
    </lineage>
</organism>
<dbReference type="Proteomes" id="UP000199502">
    <property type="component" value="Unassembled WGS sequence"/>
</dbReference>
<evidence type="ECO:0000313" key="1">
    <source>
        <dbReference type="EMBL" id="SCY69325.1"/>
    </source>
</evidence>
<accession>A0A1G5HZM7</accession>
<protein>
    <submittedName>
        <fullName evidence="1">Uncharacterized protein</fullName>
    </submittedName>
</protein>
<keyword evidence="2" id="KW-1185">Reference proteome</keyword>
<proteinExistence type="predicted"/>
<dbReference type="RefSeq" id="WP_090744590.1">
    <property type="nucleotide sequence ID" value="NZ_FMVT01000007.1"/>
</dbReference>
<dbReference type="EMBL" id="FMVT01000007">
    <property type="protein sequence ID" value="SCY69325.1"/>
    <property type="molecule type" value="Genomic_DNA"/>
</dbReference>
<evidence type="ECO:0000313" key="2">
    <source>
        <dbReference type="Proteomes" id="UP000199502"/>
    </source>
</evidence>
<dbReference type="AlphaFoldDB" id="A0A1G5HZM7"/>
<sequence length="258" mass="28675">MPEPSETCDAAVRAAWPGLFADGADAPLLPDPRTDLAPFFAALVPGEPGPPWPSRDRDIRQHFRKIEVEFRGGPRIVHLTACTIVRLRRAPEDAAALALFRRLTTEHAEALAALLNSRWLVSVCDTVVDTSETEADRSLAFAGALFVYALKIAETELRLYRPPTPWPPQKRLKHGGEIYDGINTLWNEGPGDVGNMLSRIERALAARSPMRHFVQQIVHRALEHDTTINRILGLTGQPRLPMAAPEKVRALRRLLAEI</sequence>